<protein>
    <recommendedName>
        <fullName evidence="5">AAA family ATPase</fullName>
    </recommendedName>
</protein>
<organism evidence="3 4">
    <name type="scientific">Termitidicoccus mucosus</name>
    <dbReference type="NCBI Taxonomy" id="1184151"/>
    <lineage>
        <taxon>Bacteria</taxon>
        <taxon>Pseudomonadati</taxon>
        <taxon>Verrucomicrobiota</taxon>
        <taxon>Opitutia</taxon>
        <taxon>Opitutales</taxon>
        <taxon>Opitutaceae</taxon>
        <taxon>Termitidicoccus</taxon>
    </lineage>
</organism>
<accession>A0A178IH81</accession>
<evidence type="ECO:0000259" key="2">
    <source>
        <dbReference type="Pfam" id="PF13635"/>
    </source>
</evidence>
<evidence type="ECO:0000313" key="3">
    <source>
        <dbReference type="EMBL" id="OAM88545.1"/>
    </source>
</evidence>
<dbReference type="Proteomes" id="UP000078486">
    <property type="component" value="Unassembled WGS sequence"/>
</dbReference>
<reference evidence="3 4" key="1">
    <citation type="submission" date="2016-01" db="EMBL/GenBank/DDBJ databases">
        <title>High potential of lignocellulose degradation of a new Verrucomicrobia species.</title>
        <authorList>
            <person name="Wang Y."/>
            <person name="Shi Y."/>
            <person name="Qiu Z."/>
            <person name="Liu S."/>
            <person name="Yang H."/>
        </authorList>
    </citation>
    <scope>NUCLEOTIDE SEQUENCE [LARGE SCALE GENOMIC DNA]</scope>
    <source>
        <strain evidence="3 4">TSB47</strain>
    </source>
</reference>
<evidence type="ECO:0008006" key="5">
    <source>
        <dbReference type="Google" id="ProtNLM"/>
    </source>
</evidence>
<keyword evidence="4" id="KW-1185">Reference proteome</keyword>
<evidence type="ECO:0000259" key="1">
    <source>
        <dbReference type="Pfam" id="PF13173"/>
    </source>
</evidence>
<dbReference type="InterPro" id="IPR025420">
    <property type="entry name" value="DUF4143"/>
</dbReference>
<feature type="domain" description="AAA" evidence="1">
    <location>
        <begin position="21"/>
        <end position="131"/>
    </location>
</feature>
<dbReference type="EMBL" id="LRRQ01000127">
    <property type="protein sequence ID" value="OAM88545.1"/>
    <property type="molecule type" value="Genomic_DNA"/>
</dbReference>
<dbReference type="RefSeq" id="WP_068771494.1">
    <property type="nucleotide sequence ID" value="NZ_CP109796.1"/>
</dbReference>
<dbReference type="Pfam" id="PF13173">
    <property type="entry name" value="AAA_14"/>
    <property type="match status" value="1"/>
</dbReference>
<dbReference type="AlphaFoldDB" id="A0A178IH81"/>
<gene>
    <name evidence="3" type="ORF">AW736_17070</name>
</gene>
<sequence>MAYSKRFADKELSEKLSEAGAVLICGPKACGKTETALQAAASVVRLDTDEQARIAMGVEPARVLQGARPRLLDEWQEFPGLWNRVRREVDEAKQDAQFILTGSANPGEKARRHSGAGRFSVLPMRPMSLFERGWSSGEARLADLFAGRPVSSSDVSAPLDELAEKILFGGWPGLLGKPLSRAIGFSRDYAALTAEVDISRVSEKRRDPAKVARLLQSLARNISTEAPVATLAADVRGAAGAFKDETAAGYLNALERLMIVENLPAWRAHIRSSATLRQQPKRHFADPSLACGILRLDTGRLLADLNFFGLLFESLVIRDLRIYAQANDGKVCHYRDSSGREVDAIVEAGSGDWLAVEVKLGVGAADAAAENLLKFAANIDTSKTSAPKTLAVITANGFAHRRPDGVQVVPLATLTA</sequence>
<evidence type="ECO:0000313" key="4">
    <source>
        <dbReference type="Proteomes" id="UP000078486"/>
    </source>
</evidence>
<dbReference type="PANTHER" id="PTHR43566">
    <property type="entry name" value="CONSERVED PROTEIN"/>
    <property type="match status" value="1"/>
</dbReference>
<name>A0A178IH81_9BACT</name>
<comment type="caution">
    <text evidence="3">The sequence shown here is derived from an EMBL/GenBank/DDBJ whole genome shotgun (WGS) entry which is preliminary data.</text>
</comment>
<feature type="domain" description="DUF4143" evidence="2">
    <location>
        <begin position="196"/>
        <end position="360"/>
    </location>
</feature>
<dbReference type="Pfam" id="PF13635">
    <property type="entry name" value="DUF4143"/>
    <property type="match status" value="1"/>
</dbReference>
<dbReference type="PANTHER" id="PTHR43566:SF2">
    <property type="entry name" value="DUF4143 DOMAIN-CONTAINING PROTEIN"/>
    <property type="match status" value="1"/>
</dbReference>
<dbReference type="InterPro" id="IPR041682">
    <property type="entry name" value="AAA_14"/>
</dbReference>
<dbReference type="STRING" id="1184151.AW736_17070"/>
<dbReference type="InterPro" id="IPR027417">
    <property type="entry name" value="P-loop_NTPase"/>
</dbReference>
<proteinExistence type="predicted"/>
<dbReference type="SUPFAM" id="SSF52540">
    <property type="entry name" value="P-loop containing nucleoside triphosphate hydrolases"/>
    <property type="match status" value="1"/>
</dbReference>
<dbReference type="OrthoDB" id="9801684at2"/>